<dbReference type="InterPro" id="IPR023696">
    <property type="entry name" value="Ureohydrolase_dom_sf"/>
</dbReference>
<evidence type="ECO:0000256" key="3">
    <source>
        <dbReference type="ARBA" id="ARBA00023211"/>
    </source>
</evidence>
<evidence type="ECO:0000313" key="6">
    <source>
        <dbReference type="Proteomes" id="UP000281985"/>
    </source>
</evidence>
<keyword evidence="2" id="KW-0378">Hydrolase</keyword>
<dbReference type="PROSITE" id="PS51409">
    <property type="entry name" value="ARGINASE_2"/>
    <property type="match status" value="1"/>
</dbReference>
<evidence type="ECO:0000313" key="5">
    <source>
        <dbReference type="EMBL" id="RMB59509.1"/>
    </source>
</evidence>
<dbReference type="CDD" id="cd09988">
    <property type="entry name" value="Formimidoylglutamase"/>
    <property type="match status" value="1"/>
</dbReference>
<protein>
    <submittedName>
        <fullName evidence="5">Formimidoylglutamase</fullName>
    </submittedName>
</protein>
<dbReference type="PANTHER" id="PTHR43782:SF3">
    <property type="entry name" value="ARGINASE"/>
    <property type="match status" value="1"/>
</dbReference>
<name>A0A3M0GEC5_9FLAO</name>
<keyword evidence="3" id="KW-0464">Manganese</keyword>
<comment type="similarity">
    <text evidence="4">Belongs to the arginase family.</text>
</comment>
<evidence type="ECO:0000256" key="1">
    <source>
        <dbReference type="ARBA" id="ARBA00022723"/>
    </source>
</evidence>
<dbReference type="Gene3D" id="3.40.800.10">
    <property type="entry name" value="Ureohydrolase domain"/>
    <property type="match status" value="1"/>
</dbReference>
<dbReference type="GO" id="GO:0030145">
    <property type="term" value="F:manganese ion binding"/>
    <property type="evidence" value="ECO:0007669"/>
    <property type="project" value="TreeGrafter"/>
</dbReference>
<dbReference type="EMBL" id="REFV01000006">
    <property type="protein sequence ID" value="RMB59509.1"/>
    <property type="molecule type" value="Genomic_DNA"/>
</dbReference>
<dbReference type="SUPFAM" id="SSF52768">
    <property type="entry name" value="Arginase/deacetylase"/>
    <property type="match status" value="1"/>
</dbReference>
<dbReference type="InterPro" id="IPR006035">
    <property type="entry name" value="Ureohydrolase"/>
</dbReference>
<dbReference type="Pfam" id="PF00491">
    <property type="entry name" value="Arginase"/>
    <property type="match status" value="1"/>
</dbReference>
<dbReference type="PANTHER" id="PTHR43782">
    <property type="entry name" value="ARGINASE"/>
    <property type="match status" value="1"/>
</dbReference>
<evidence type="ECO:0000256" key="4">
    <source>
        <dbReference type="PROSITE-ProRule" id="PRU00742"/>
    </source>
</evidence>
<dbReference type="GO" id="GO:0004053">
    <property type="term" value="F:arginase activity"/>
    <property type="evidence" value="ECO:0007669"/>
    <property type="project" value="TreeGrafter"/>
</dbReference>
<dbReference type="RefSeq" id="WP_121917147.1">
    <property type="nucleotide sequence ID" value="NZ_REFV01000006.1"/>
</dbReference>
<dbReference type="Proteomes" id="UP000281985">
    <property type="component" value="Unassembled WGS sequence"/>
</dbReference>
<dbReference type="GO" id="GO:0005829">
    <property type="term" value="C:cytosol"/>
    <property type="evidence" value="ECO:0007669"/>
    <property type="project" value="TreeGrafter"/>
</dbReference>
<accession>A0A3M0GEC5</accession>
<sequence>MIQLHFHTQEDSHKQLSARDGETKLGQSIQYISSLDDLKNHTSRYVVFGICEDMGVQANFGKTGTAKAWSAFLRSFLNIQDNKYNHGSSIILLGHISVKPDFTITAETPKEELGAVVSRIDKMVTQVVKAIVAAGKIPIAIGGGHNNAFGMIKGTATALNTAINVINIDAHTDLRTADYRHSGNGFRYAYENEPRLLNKYCIFGLHKNYTPAYIFEWIEARKEEVKYVLFEDIIAENNGRELYKDMIAELSVTSFGLELDCDAIENFSSSAITPSGFNLSDIRNLISITGLSKKCSYFHLCEAAPTNKNMTQIGKALSYMVTDFIHSKNED</sequence>
<reference evidence="5 6" key="1">
    <citation type="submission" date="2018-10" db="EMBL/GenBank/DDBJ databases">
        <title>Dokdonia luteus sp. nov., isolated from sea water.</title>
        <authorList>
            <person name="Zhou L.Y."/>
            <person name="Du Z.J."/>
        </authorList>
    </citation>
    <scope>NUCLEOTIDE SEQUENCE [LARGE SCALE GENOMIC DNA]</scope>
    <source>
        <strain evidence="5 6">SH27</strain>
    </source>
</reference>
<dbReference type="AlphaFoldDB" id="A0A3M0GEC5"/>
<comment type="caution">
    <text evidence="5">The sequence shown here is derived from an EMBL/GenBank/DDBJ whole genome shotgun (WGS) entry which is preliminary data.</text>
</comment>
<dbReference type="OrthoDB" id="9788689at2"/>
<gene>
    <name evidence="5" type="ORF">EAX61_07955</name>
</gene>
<evidence type="ECO:0000256" key="2">
    <source>
        <dbReference type="ARBA" id="ARBA00022801"/>
    </source>
</evidence>
<proteinExistence type="inferred from homology"/>
<keyword evidence="6" id="KW-1185">Reference proteome</keyword>
<organism evidence="5 6">
    <name type="scientific">Dokdonia sinensis</name>
    <dbReference type="NCBI Taxonomy" id="2479847"/>
    <lineage>
        <taxon>Bacteria</taxon>
        <taxon>Pseudomonadati</taxon>
        <taxon>Bacteroidota</taxon>
        <taxon>Flavobacteriia</taxon>
        <taxon>Flavobacteriales</taxon>
        <taxon>Flavobacteriaceae</taxon>
        <taxon>Dokdonia</taxon>
    </lineage>
</organism>
<keyword evidence="1" id="KW-0479">Metal-binding</keyword>